<dbReference type="SUPFAM" id="SSF46785">
    <property type="entry name" value="Winged helix' DNA-binding domain"/>
    <property type="match status" value="1"/>
</dbReference>
<dbReference type="Pfam" id="PF03466">
    <property type="entry name" value="LysR_substrate"/>
    <property type="match status" value="1"/>
</dbReference>
<feature type="domain" description="HTH lysR-type" evidence="5">
    <location>
        <begin position="1"/>
        <end position="58"/>
    </location>
</feature>
<evidence type="ECO:0000256" key="3">
    <source>
        <dbReference type="ARBA" id="ARBA00023125"/>
    </source>
</evidence>
<comment type="similarity">
    <text evidence="1">Belongs to the LysR transcriptional regulatory family.</text>
</comment>
<evidence type="ECO:0000256" key="1">
    <source>
        <dbReference type="ARBA" id="ARBA00009437"/>
    </source>
</evidence>
<evidence type="ECO:0000313" key="7">
    <source>
        <dbReference type="Proteomes" id="UP000823485"/>
    </source>
</evidence>
<evidence type="ECO:0000313" key="6">
    <source>
        <dbReference type="EMBL" id="MBM7714280.1"/>
    </source>
</evidence>
<name>A0ABS2R3Q5_9BACI</name>
<comment type="caution">
    <text evidence="6">The sequence shown here is derived from an EMBL/GenBank/DDBJ whole genome shotgun (WGS) entry which is preliminary data.</text>
</comment>
<organism evidence="6 7">
    <name type="scientific">Siminovitchia thermophila</name>
    <dbReference type="NCBI Taxonomy" id="1245522"/>
    <lineage>
        <taxon>Bacteria</taxon>
        <taxon>Bacillati</taxon>
        <taxon>Bacillota</taxon>
        <taxon>Bacilli</taxon>
        <taxon>Bacillales</taxon>
        <taxon>Bacillaceae</taxon>
        <taxon>Siminovitchia</taxon>
    </lineage>
</organism>
<keyword evidence="4" id="KW-0804">Transcription</keyword>
<keyword evidence="7" id="KW-1185">Reference proteome</keyword>
<dbReference type="PROSITE" id="PS50931">
    <property type="entry name" value="HTH_LYSR"/>
    <property type="match status" value="1"/>
</dbReference>
<keyword evidence="2" id="KW-0805">Transcription regulation</keyword>
<sequence>MELRLLNYFWAVTEELHFTRAAERLGISQPTLSQQIRLLESTLDTVLFHRGGKKVELTEAGRILLEHVNRVFFELDQAKTIIQELKGLNRGKLRIGSSGNHLIYSSLLSFHKQYPNIKISVFDLKTEKTVERLLNSEFDLGIVFLPIHHPRIETIPLFSSKLYVVLSNHHPLVEKDTVHLQELQEYPLFLLPEQYLIRQEVDLFSKKSGFRLEPIVELSDTNSLIKMSILNNGFTILPKLYADYATDLPIKLVKIADNVPVMEIGAIYRKGMIFSTAIQAFLQHLKDFYQKGN</sequence>
<dbReference type="InterPro" id="IPR050950">
    <property type="entry name" value="HTH-type_LysR_regulators"/>
</dbReference>
<dbReference type="Pfam" id="PF00126">
    <property type="entry name" value="HTH_1"/>
    <property type="match status" value="1"/>
</dbReference>
<evidence type="ECO:0000256" key="2">
    <source>
        <dbReference type="ARBA" id="ARBA00023015"/>
    </source>
</evidence>
<dbReference type="CDD" id="cd05466">
    <property type="entry name" value="PBP2_LTTR_substrate"/>
    <property type="match status" value="1"/>
</dbReference>
<accession>A0ABS2R3Q5</accession>
<dbReference type="InterPro" id="IPR036388">
    <property type="entry name" value="WH-like_DNA-bd_sf"/>
</dbReference>
<dbReference type="PRINTS" id="PR00039">
    <property type="entry name" value="HTHLYSR"/>
</dbReference>
<dbReference type="GO" id="GO:0003677">
    <property type="term" value="F:DNA binding"/>
    <property type="evidence" value="ECO:0007669"/>
    <property type="project" value="UniProtKB-KW"/>
</dbReference>
<dbReference type="InterPro" id="IPR000847">
    <property type="entry name" value="LysR_HTH_N"/>
</dbReference>
<evidence type="ECO:0000259" key="5">
    <source>
        <dbReference type="PROSITE" id="PS50931"/>
    </source>
</evidence>
<reference evidence="6 7" key="1">
    <citation type="submission" date="2021-01" db="EMBL/GenBank/DDBJ databases">
        <title>Genomic Encyclopedia of Type Strains, Phase IV (KMG-IV): sequencing the most valuable type-strain genomes for metagenomic binning, comparative biology and taxonomic classification.</title>
        <authorList>
            <person name="Goeker M."/>
        </authorList>
    </citation>
    <scope>NUCLEOTIDE SEQUENCE [LARGE SCALE GENOMIC DNA]</scope>
    <source>
        <strain evidence="6 7">DSM 105453</strain>
    </source>
</reference>
<keyword evidence="3 6" id="KW-0238">DNA-binding</keyword>
<proteinExistence type="inferred from homology"/>
<protein>
    <submittedName>
        <fullName evidence="6">DNA-binding transcriptional LysR family regulator</fullName>
    </submittedName>
</protein>
<gene>
    <name evidence="6" type="ORF">JOC94_001252</name>
</gene>
<dbReference type="InterPro" id="IPR005119">
    <property type="entry name" value="LysR_subst-bd"/>
</dbReference>
<dbReference type="EMBL" id="JAFBFH010000006">
    <property type="protein sequence ID" value="MBM7714280.1"/>
    <property type="molecule type" value="Genomic_DNA"/>
</dbReference>
<dbReference type="SUPFAM" id="SSF53850">
    <property type="entry name" value="Periplasmic binding protein-like II"/>
    <property type="match status" value="1"/>
</dbReference>
<dbReference type="Gene3D" id="3.40.190.290">
    <property type="match status" value="1"/>
</dbReference>
<dbReference type="Proteomes" id="UP000823485">
    <property type="component" value="Unassembled WGS sequence"/>
</dbReference>
<dbReference type="RefSeq" id="WP_171973975.1">
    <property type="nucleotide sequence ID" value="NZ_JAFBFH010000006.1"/>
</dbReference>
<dbReference type="InterPro" id="IPR036390">
    <property type="entry name" value="WH_DNA-bd_sf"/>
</dbReference>
<dbReference type="Gene3D" id="1.10.10.10">
    <property type="entry name" value="Winged helix-like DNA-binding domain superfamily/Winged helix DNA-binding domain"/>
    <property type="match status" value="1"/>
</dbReference>
<evidence type="ECO:0000256" key="4">
    <source>
        <dbReference type="ARBA" id="ARBA00023163"/>
    </source>
</evidence>
<dbReference type="PANTHER" id="PTHR30419">
    <property type="entry name" value="HTH-TYPE TRANSCRIPTIONAL REGULATOR YBHD"/>
    <property type="match status" value="1"/>
</dbReference>